<gene>
    <name evidence="3" type="ORF">GCM10010394_30910</name>
</gene>
<dbReference type="SMART" id="SM00530">
    <property type="entry name" value="HTH_XRE"/>
    <property type="match status" value="1"/>
</dbReference>
<protein>
    <recommendedName>
        <fullName evidence="2">HTH cro/C1-type domain-containing protein</fullName>
    </recommendedName>
</protein>
<evidence type="ECO:0000313" key="4">
    <source>
        <dbReference type="Proteomes" id="UP001500668"/>
    </source>
</evidence>
<dbReference type="SUPFAM" id="SSF48452">
    <property type="entry name" value="TPR-like"/>
    <property type="match status" value="1"/>
</dbReference>
<dbReference type="PROSITE" id="PS50943">
    <property type="entry name" value="HTH_CROC1"/>
    <property type="match status" value="1"/>
</dbReference>
<proteinExistence type="predicted"/>
<dbReference type="Gene3D" id="1.10.260.40">
    <property type="entry name" value="lambda repressor-like DNA-binding domains"/>
    <property type="match status" value="1"/>
</dbReference>
<dbReference type="SUPFAM" id="SSF47413">
    <property type="entry name" value="lambda repressor-like DNA-binding domains"/>
    <property type="match status" value="1"/>
</dbReference>
<keyword evidence="4" id="KW-1185">Reference proteome</keyword>
<feature type="region of interest" description="Disordered" evidence="1">
    <location>
        <begin position="479"/>
        <end position="504"/>
    </location>
</feature>
<evidence type="ECO:0000259" key="2">
    <source>
        <dbReference type="PROSITE" id="PS50943"/>
    </source>
</evidence>
<dbReference type="Gene3D" id="1.25.40.10">
    <property type="entry name" value="Tetratricopeptide repeat domain"/>
    <property type="match status" value="1"/>
</dbReference>
<dbReference type="InterPro" id="IPR001387">
    <property type="entry name" value="Cro/C1-type_HTH"/>
</dbReference>
<accession>A0ABN1FWU8</accession>
<dbReference type="EMBL" id="BAAACA010000014">
    <property type="protein sequence ID" value="GAA0599170.1"/>
    <property type="molecule type" value="Genomic_DNA"/>
</dbReference>
<dbReference type="CDD" id="cd00093">
    <property type="entry name" value="HTH_XRE"/>
    <property type="match status" value="1"/>
</dbReference>
<evidence type="ECO:0000256" key="1">
    <source>
        <dbReference type="SAM" id="MobiDB-lite"/>
    </source>
</evidence>
<name>A0ABN1FWU8_9ACTN</name>
<reference evidence="4" key="1">
    <citation type="journal article" date="2019" name="Int. J. Syst. Evol. Microbiol.">
        <title>The Global Catalogue of Microorganisms (GCM) 10K type strain sequencing project: providing services to taxonomists for standard genome sequencing and annotation.</title>
        <authorList>
            <consortium name="The Broad Institute Genomics Platform"/>
            <consortium name="The Broad Institute Genome Sequencing Center for Infectious Disease"/>
            <person name="Wu L."/>
            <person name="Ma J."/>
        </authorList>
    </citation>
    <scope>NUCLEOTIDE SEQUENCE [LARGE SCALE GENOMIC DNA]</scope>
    <source>
        <strain evidence="4">JCM 5067</strain>
    </source>
</reference>
<dbReference type="Pfam" id="PF13560">
    <property type="entry name" value="HTH_31"/>
    <property type="match status" value="1"/>
</dbReference>
<dbReference type="Proteomes" id="UP001500668">
    <property type="component" value="Unassembled WGS sequence"/>
</dbReference>
<feature type="domain" description="HTH cro/C1-type" evidence="2">
    <location>
        <begin position="64"/>
        <end position="119"/>
    </location>
</feature>
<evidence type="ECO:0000313" key="3">
    <source>
        <dbReference type="EMBL" id="GAA0599170.1"/>
    </source>
</evidence>
<organism evidence="3 4">
    <name type="scientific">Streptomyces crystallinus</name>
    <dbReference type="NCBI Taxonomy" id="68191"/>
    <lineage>
        <taxon>Bacteria</taxon>
        <taxon>Bacillati</taxon>
        <taxon>Actinomycetota</taxon>
        <taxon>Actinomycetes</taxon>
        <taxon>Kitasatosporales</taxon>
        <taxon>Streptomycetaceae</taxon>
        <taxon>Streptomyces</taxon>
    </lineage>
</organism>
<dbReference type="InterPro" id="IPR011990">
    <property type="entry name" value="TPR-like_helical_dom_sf"/>
</dbReference>
<comment type="caution">
    <text evidence="3">The sequence shown here is derived from an EMBL/GenBank/DDBJ whole genome shotgun (WGS) entry which is preliminary data.</text>
</comment>
<dbReference type="InterPro" id="IPR010982">
    <property type="entry name" value="Lambda_DNA-bd_dom_sf"/>
</dbReference>
<sequence>MASEQRRCDGCGLRLSRYNTETYCATCSRVSARDSARQPCVPERVWRDVEVKVLLANWDFGAAFRRIRQITHLRQEDLASLTGLSQPYLSALESGTRRLTHVEKIGMVLRGLGVPADAAPELVATGPARLHTATMAIAREPAWESPVEVARRLHTVASSNTDPSTLLVIQETIGGVVERYEAEGPYSLVGEVLEVRRYVGELLEGRQLPRQREALFRLASQASALLAYMAVNAGRELLAEAYCAEAAELARHIDDRELGMWIQGTRSLNAYYAGRFEEAAAFADAGVALDPGHPQAIRLQANGRARALGKLGDAAGAERAIEAALDLSGQHNVPDGLTPCISFAPYALARTLANAATVHVALRTPHRVLGYADEIDERVRQSDSAWSRALVRLDVATALLTSDRPDVEQAMALGREILEADGGAPIRSVVQRAGDLYALAAPWRDLPTVREYGEVLRVWQSAPQARALVGSAKLARPVPPTRRAVDAAHSRFGTLPSQPAAEHD</sequence>